<protein>
    <submittedName>
        <fullName evidence="2">Class I SAM-dependent methyltransferase</fullName>
    </submittedName>
</protein>
<dbReference type="Proteomes" id="UP001596223">
    <property type="component" value="Unassembled WGS sequence"/>
</dbReference>
<accession>A0ABW1JTK1</accession>
<comment type="caution">
    <text evidence="2">The sequence shown here is derived from an EMBL/GenBank/DDBJ whole genome shotgun (WGS) entry which is preliminary data.</text>
</comment>
<reference evidence="3" key="1">
    <citation type="journal article" date="2019" name="Int. J. Syst. Evol. Microbiol.">
        <title>The Global Catalogue of Microorganisms (GCM) 10K type strain sequencing project: providing services to taxonomists for standard genome sequencing and annotation.</title>
        <authorList>
            <consortium name="The Broad Institute Genomics Platform"/>
            <consortium name="The Broad Institute Genome Sequencing Center for Infectious Disease"/>
            <person name="Wu L."/>
            <person name="Ma J."/>
        </authorList>
    </citation>
    <scope>NUCLEOTIDE SEQUENCE [LARGE SCALE GENOMIC DNA]</scope>
    <source>
        <strain evidence="3">CCUG 36956</strain>
    </source>
</reference>
<organism evidence="2 3">
    <name type="scientific">Nocardia lasii</name>
    <dbReference type="NCBI Taxonomy" id="1616107"/>
    <lineage>
        <taxon>Bacteria</taxon>
        <taxon>Bacillati</taxon>
        <taxon>Actinomycetota</taxon>
        <taxon>Actinomycetes</taxon>
        <taxon>Mycobacteriales</taxon>
        <taxon>Nocardiaceae</taxon>
        <taxon>Nocardia</taxon>
    </lineage>
</organism>
<dbReference type="CDD" id="cd02440">
    <property type="entry name" value="AdoMet_MTases"/>
    <property type="match status" value="1"/>
</dbReference>
<dbReference type="EMBL" id="JBHSQN010000009">
    <property type="protein sequence ID" value="MFC6012232.1"/>
    <property type="molecule type" value="Genomic_DNA"/>
</dbReference>
<dbReference type="GO" id="GO:0008168">
    <property type="term" value="F:methyltransferase activity"/>
    <property type="evidence" value="ECO:0007669"/>
    <property type="project" value="UniProtKB-KW"/>
</dbReference>
<dbReference type="Pfam" id="PF08241">
    <property type="entry name" value="Methyltransf_11"/>
    <property type="match status" value="1"/>
</dbReference>
<dbReference type="Gene3D" id="3.40.50.150">
    <property type="entry name" value="Vaccinia Virus protein VP39"/>
    <property type="match status" value="1"/>
</dbReference>
<keyword evidence="3" id="KW-1185">Reference proteome</keyword>
<dbReference type="GO" id="GO:0032259">
    <property type="term" value="P:methylation"/>
    <property type="evidence" value="ECO:0007669"/>
    <property type="project" value="UniProtKB-KW"/>
</dbReference>
<dbReference type="SUPFAM" id="SSF53335">
    <property type="entry name" value="S-adenosyl-L-methionine-dependent methyltransferases"/>
    <property type="match status" value="1"/>
</dbReference>
<evidence type="ECO:0000313" key="2">
    <source>
        <dbReference type="EMBL" id="MFC6012232.1"/>
    </source>
</evidence>
<feature type="domain" description="Methyltransferase type 11" evidence="1">
    <location>
        <begin position="39"/>
        <end position="133"/>
    </location>
</feature>
<dbReference type="InterPro" id="IPR050508">
    <property type="entry name" value="Methyltransf_Superfamily"/>
</dbReference>
<dbReference type="PANTHER" id="PTHR42912">
    <property type="entry name" value="METHYLTRANSFERASE"/>
    <property type="match status" value="1"/>
</dbReference>
<evidence type="ECO:0000313" key="3">
    <source>
        <dbReference type="Proteomes" id="UP001596223"/>
    </source>
</evidence>
<dbReference type="InterPro" id="IPR029063">
    <property type="entry name" value="SAM-dependent_MTases_sf"/>
</dbReference>
<sequence>MTMNYWHRVACRSAVWEWLTATKVVPWVLRDVRLGASTLEIGPGFGANVAPLCERTPSLAGLEIDPALAARLRARFDTRLRVIDGDATAMPLPDNEFDSVVSFTMLHHVPTPAQQDDLFAEAHRVLRPGGVFAGSDGLDNPLFRLQHLGDTCVPVPPHTLADRLTTAGFTDIDIRTGRGMFRFRAERPRHD</sequence>
<dbReference type="PANTHER" id="PTHR42912:SF93">
    <property type="entry name" value="N6-ADENOSINE-METHYLTRANSFERASE TMT1A"/>
    <property type="match status" value="1"/>
</dbReference>
<gene>
    <name evidence="2" type="ORF">ACFP3H_14325</name>
</gene>
<keyword evidence="2" id="KW-0808">Transferase</keyword>
<dbReference type="RefSeq" id="WP_378605404.1">
    <property type="nucleotide sequence ID" value="NZ_JBHSQN010000009.1"/>
</dbReference>
<proteinExistence type="predicted"/>
<name>A0ABW1JTK1_9NOCA</name>
<dbReference type="InterPro" id="IPR013216">
    <property type="entry name" value="Methyltransf_11"/>
</dbReference>
<evidence type="ECO:0000259" key="1">
    <source>
        <dbReference type="Pfam" id="PF08241"/>
    </source>
</evidence>
<keyword evidence="2" id="KW-0489">Methyltransferase</keyword>